<protein>
    <recommendedName>
        <fullName evidence="4">Lipoprotein</fullName>
    </recommendedName>
</protein>
<gene>
    <name evidence="2" type="ORF">NKG59_09455</name>
</gene>
<dbReference type="PROSITE" id="PS51257">
    <property type="entry name" value="PROKAR_LIPOPROTEIN"/>
    <property type="match status" value="1"/>
</dbReference>
<comment type="caution">
    <text evidence="2">The sequence shown here is derived from an EMBL/GenBank/DDBJ whole genome shotgun (WGS) entry which is preliminary data.</text>
</comment>
<proteinExistence type="predicted"/>
<name>A0AA41WP13_9RALS</name>
<dbReference type="Proteomes" id="UP001162793">
    <property type="component" value="Unassembled WGS sequence"/>
</dbReference>
<dbReference type="RefSeq" id="WP_253536524.1">
    <property type="nucleotide sequence ID" value="NZ_JAMYWC010000003.1"/>
</dbReference>
<reference evidence="3" key="1">
    <citation type="journal article" date="2023" name="Front. Microbiol.">
        <title>Ralstonia chuxiongensis sp. nov., Ralstonia mojiangensis sp. nov., and Ralstonia soli sp. nov., isolated from tobacco fields, are three novel species in the family Burkholderiaceae.</title>
        <authorList>
            <person name="Lu C.H."/>
            <person name="Zhang Y.Y."/>
            <person name="Jiang N."/>
            <person name="Chen W."/>
            <person name="Shao X."/>
            <person name="Zhao Z.M."/>
            <person name="Lu W.L."/>
            <person name="Hu X."/>
            <person name="Xi Y.X."/>
            <person name="Zou S.Y."/>
            <person name="Wei Q.J."/>
            <person name="Lin Z.L."/>
            <person name="Gong L."/>
            <person name="Gai X.T."/>
            <person name="Zhang L.Q."/>
            <person name="Li J.Y."/>
            <person name="Jin Y."/>
            <person name="Xia Z.Y."/>
        </authorList>
    </citation>
    <scope>NUCLEOTIDE SEQUENCE [LARGE SCALE GENOMIC DNA]</scope>
    <source>
        <strain evidence="3">21YRMH01-3</strain>
    </source>
</reference>
<feature type="chain" id="PRO_5041343360" description="Lipoprotein" evidence="1">
    <location>
        <begin position="23"/>
        <end position="112"/>
    </location>
</feature>
<evidence type="ECO:0000256" key="1">
    <source>
        <dbReference type="SAM" id="SignalP"/>
    </source>
</evidence>
<evidence type="ECO:0000313" key="2">
    <source>
        <dbReference type="EMBL" id="MCP1172585.1"/>
    </source>
</evidence>
<dbReference type="EMBL" id="JAMYWC010000003">
    <property type="protein sequence ID" value="MCP1172585.1"/>
    <property type="molecule type" value="Genomic_DNA"/>
</dbReference>
<evidence type="ECO:0000313" key="3">
    <source>
        <dbReference type="Proteomes" id="UP001162793"/>
    </source>
</evidence>
<feature type="signal peptide" evidence="1">
    <location>
        <begin position="1"/>
        <end position="22"/>
    </location>
</feature>
<keyword evidence="3" id="KW-1185">Reference proteome</keyword>
<dbReference type="AlphaFoldDB" id="A0AA41WP13"/>
<organism evidence="2 3">
    <name type="scientific">Ralstonia chuxiongensis</name>
    <dbReference type="NCBI Taxonomy" id="2957504"/>
    <lineage>
        <taxon>Bacteria</taxon>
        <taxon>Pseudomonadati</taxon>
        <taxon>Pseudomonadota</taxon>
        <taxon>Betaproteobacteria</taxon>
        <taxon>Burkholderiales</taxon>
        <taxon>Burkholderiaceae</taxon>
        <taxon>Ralstonia</taxon>
    </lineage>
</organism>
<accession>A0AA41WP13</accession>
<keyword evidence="1" id="KW-0732">Signal</keyword>
<evidence type="ECO:0008006" key="4">
    <source>
        <dbReference type="Google" id="ProtNLM"/>
    </source>
</evidence>
<sequence length="112" mass="11407">MNTNLKYLQRAALVILACQALTACMTTTPNWDKHFGEAVTSVKQAQVIDPDAPAGLPALNGYDGKAAVAAMSNYDRSMTRFPAGGTGTGSGGYGGFGSSGYGGSGMSGSFSR</sequence>